<dbReference type="AlphaFoldDB" id="A0A8S9YBV2"/>
<sequence>MWLVRVSRDVSREYTEDQKTGVLTTQIILGIHDELCNLVDHDHDIKQVSTPECEPSPYKRTKTAKLVFECFGSISGYVQGHMVHVVNRVKAR</sequence>
<protein>
    <submittedName>
        <fullName evidence="1">Uncharacterized protein</fullName>
    </submittedName>
</protein>
<accession>A0A8S9YBV2</accession>
<evidence type="ECO:0000313" key="2">
    <source>
        <dbReference type="Proteomes" id="UP000822476"/>
    </source>
</evidence>
<dbReference type="Proteomes" id="UP000822476">
    <property type="component" value="Unassembled WGS sequence"/>
</dbReference>
<dbReference type="EMBL" id="JTDE01020869">
    <property type="protein sequence ID" value="KAF7233702.1"/>
    <property type="molecule type" value="Genomic_DNA"/>
</dbReference>
<proteinExistence type="predicted"/>
<organism evidence="1 2">
    <name type="scientific">Paragonimus skrjabini miyazakii</name>
    <dbReference type="NCBI Taxonomy" id="59628"/>
    <lineage>
        <taxon>Eukaryota</taxon>
        <taxon>Metazoa</taxon>
        <taxon>Spiralia</taxon>
        <taxon>Lophotrochozoa</taxon>
        <taxon>Platyhelminthes</taxon>
        <taxon>Trematoda</taxon>
        <taxon>Digenea</taxon>
        <taxon>Plagiorchiida</taxon>
        <taxon>Troglotremata</taxon>
        <taxon>Troglotrematidae</taxon>
        <taxon>Paragonimus</taxon>
    </lineage>
</organism>
<reference evidence="1" key="1">
    <citation type="submission" date="2019-07" db="EMBL/GenBank/DDBJ databases">
        <title>Annotation for the trematode Paragonimus miyazaki's.</title>
        <authorList>
            <person name="Choi Y.-J."/>
        </authorList>
    </citation>
    <scope>NUCLEOTIDE SEQUENCE</scope>
    <source>
        <strain evidence="1">Japan</strain>
    </source>
</reference>
<keyword evidence="2" id="KW-1185">Reference proteome</keyword>
<evidence type="ECO:0000313" key="1">
    <source>
        <dbReference type="EMBL" id="KAF7233702.1"/>
    </source>
</evidence>
<name>A0A8S9YBV2_9TREM</name>
<comment type="caution">
    <text evidence="1">The sequence shown here is derived from an EMBL/GenBank/DDBJ whole genome shotgun (WGS) entry which is preliminary data.</text>
</comment>
<gene>
    <name evidence="1" type="ORF">EG68_03993</name>
</gene>